<dbReference type="PATRIC" id="fig|242163.4.peg.19"/>
<keyword evidence="1 2" id="KW-0808">Transferase</keyword>
<dbReference type="EC" id="2.5.1.32" evidence="2"/>
<dbReference type="PROSITE" id="PS01045">
    <property type="entry name" value="SQUALEN_PHYTOEN_SYN_2"/>
    <property type="match status" value="1"/>
</dbReference>
<evidence type="ECO:0000256" key="1">
    <source>
        <dbReference type="ARBA" id="ARBA00022679"/>
    </source>
</evidence>
<dbReference type="SFLD" id="SFLDS00005">
    <property type="entry name" value="Isoprenoid_Synthase_Type_I"/>
    <property type="match status" value="1"/>
</dbReference>
<dbReference type="GO" id="GO:0004311">
    <property type="term" value="F:geranylgeranyl diphosphate synthase activity"/>
    <property type="evidence" value="ECO:0007669"/>
    <property type="project" value="InterPro"/>
</dbReference>
<dbReference type="GO" id="GO:0016117">
    <property type="term" value="P:carotenoid biosynthetic process"/>
    <property type="evidence" value="ECO:0007669"/>
    <property type="project" value="InterPro"/>
</dbReference>
<dbReference type="CDD" id="cd00683">
    <property type="entry name" value="Trans_IPPS_HH"/>
    <property type="match status" value="1"/>
</dbReference>
<evidence type="ECO:0000313" key="2">
    <source>
        <dbReference type="EMBL" id="KND62364.1"/>
    </source>
</evidence>
<organism evidence="2 3">
    <name type="scientific">Candidatus Burkholderia verschuerenii</name>
    <dbReference type="NCBI Taxonomy" id="242163"/>
    <lineage>
        <taxon>Bacteria</taxon>
        <taxon>Pseudomonadati</taxon>
        <taxon>Pseudomonadota</taxon>
        <taxon>Betaproteobacteria</taxon>
        <taxon>Burkholderiales</taxon>
        <taxon>Burkholderiaceae</taxon>
        <taxon>Burkholderia</taxon>
    </lineage>
</organism>
<dbReference type="AlphaFoldDB" id="A0A0L0MK16"/>
<dbReference type="PANTHER" id="PTHR31480">
    <property type="entry name" value="BIFUNCTIONAL LYCOPENE CYCLASE/PHYTOENE SYNTHASE"/>
    <property type="match status" value="1"/>
</dbReference>
<dbReference type="EMBL" id="LFJJ01000001">
    <property type="protein sequence ID" value="KND62364.1"/>
    <property type="molecule type" value="Genomic_DNA"/>
</dbReference>
<dbReference type="InterPro" id="IPR002060">
    <property type="entry name" value="Squ/phyt_synthse"/>
</dbReference>
<comment type="caution">
    <text evidence="2">The sequence shown here is derived from an EMBL/GenBank/DDBJ whole genome shotgun (WGS) entry which is preliminary data.</text>
</comment>
<dbReference type="OrthoDB" id="9807580at2"/>
<name>A0A0L0MK16_9BURK</name>
<proteinExistence type="predicted"/>
<dbReference type="InterPro" id="IPR008949">
    <property type="entry name" value="Isoprenoid_synthase_dom_sf"/>
</dbReference>
<keyword evidence="3" id="KW-1185">Reference proteome</keyword>
<accession>A0A0L0MK16</accession>
<dbReference type="GO" id="GO:0051996">
    <property type="term" value="F:squalene synthase [NAD(P)H] activity"/>
    <property type="evidence" value="ECO:0007669"/>
    <property type="project" value="InterPro"/>
</dbReference>
<sequence length="283" mass="31233">MAVSNIIADEESSTDAAKASSGSSFYLAMRILPAAQRDAMYQIYAFCRAVDDIADKGTLPRRERAVALDRWRDDIDACYAGTPKKSLEALTRHIQSFHLSHDDFQAVIDGMAMDAACDIVAPDEATLDLYCDRVASAVGRLSVRIFGMHEDAGRRLAHHLGRALQLTNILRDIDEDAGIGRVYLPRELLAREGISTSDPASIVGDARLPRVCAVLAERAKGHYAQSDAIMAASPRSQVRAPRIMSAAYRTVLDANLKRGFDLPRERVRTPRSRLLWIVARNLI</sequence>
<protein>
    <submittedName>
        <fullName evidence="2">Phytoene synthase</fullName>
        <ecNumber evidence="2">2.5.1.32</ecNumber>
    </submittedName>
</protein>
<dbReference type="Pfam" id="PF00494">
    <property type="entry name" value="SQS_PSY"/>
    <property type="match status" value="1"/>
</dbReference>
<dbReference type="SFLD" id="SFLDG01212">
    <property type="entry name" value="Phytoene_synthase_like"/>
    <property type="match status" value="1"/>
</dbReference>
<dbReference type="InterPro" id="IPR019845">
    <property type="entry name" value="Squalene/phytoene_synthase_CS"/>
</dbReference>
<reference evidence="3" key="1">
    <citation type="submission" date="2015-06" db="EMBL/GenBank/DDBJ databases">
        <title>Comparative genomics of Burkholderia leaf nodule symbionts.</title>
        <authorList>
            <person name="Carlier A."/>
            <person name="Eberl L."/>
            <person name="Pinto-Carbo M."/>
        </authorList>
    </citation>
    <scope>NUCLEOTIDE SEQUENCE [LARGE SCALE GENOMIC DNA]</scope>
    <source>
        <strain evidence="3">UZHbot4</strain>
    </source>
</reference>
<dbReference type="InterPro" id="IPR033904">
    <property type="entry name" value="Trans_IPPS_HH"/>
</dbReference>
<dbReference type="NCBIfam" id="TIGR03465">
    <property type="entry name" value="HpnD"/>
    <property type="match status" value="1"/>
</dbReference>
<dbReference type="Proteomes" id="UP000036959">
    <property type="component" value="Unassembled WGS sequence"/>
</dbReference>
<dbReference type="Gene3D" id="1.10.600.10">
    <property type="entry name" value="Farnesyl Diphosphate Synthase"/>
    <property type="match status" value="1"/>
</dbReference>
<dbReference type="RefSeq" id="WP_050451359.1">
    <property type="nucleotide sequence ID" value="NZ_LFJJ01000001.1"/>
</dbReference>
<gene>
    <name evidence="2" type="ORF">BVER_01561</name>
</gene>
<dbReference type="SFLD" id="SFLDG01018">
    <property type="entry name" value="Squalene/Phytoene_Synthase_Lik"/>
    <property type="match status" value="1"/>
</dbReference>
<evidence type="ECO:0000313" key="3">
    <source>
        <dbReference type="Proteomes" id="UP000036959"/>
    </source>
</evidence>
<dbReference type="InterPro" id="IPR017828">
    <property type="entry name" value="SQ_synth_HpnD-like"/>
</dbReference>
<dbReference type="PROSITE" id="PS01044">
    <property type="entry name" value="SQUALEN_PHYTOEN_SYN_1"/>
    <property type="match status" value="1"/>
</dbReference>
<dbReference type="InterPro" id="IPR044843">
    <property type="entry name" value="Trans_IPPS_bact-type"/>
</dbReference>
<dbReference type="SUPFAM" id="SSF48576">
    <property type="entry name" value="Terpenoid synthases"/>
    <property type="match status" value="1"/>
</dbReference>